<protein>
    <submittedName>
        <fullName evidence="11">Branched-chain amino acid ABC transporter permease</fullName>
    </submittedName>
</protein>
<keyword evidence="5 10" id="KW-0812">Transmembrane</keyword>
<proteinExistence type="inferred from homology"/>
<dbReference type="Proteomes" id="UP000070404">
    <property type="component" value="Unassembled WGS sequence"/>
</dbReference>
<comment type="caution">
    <text evidence="11">The sequence shown here is derived from an EMBL/GenBank/DDBJ whole genome shotgun (WGS) entry which is preliminary data.</text>
</comment>
<dbReference type="PANTHER" id="PTHR11795:SF371">
    <property type="entry name" value="HIGH-AFFINITY BRANCHED-CHAIN AMINO ACID TRANSPORT SYSTEM PERMEASE PROTEIN LIVH"/>
    <property type="match status" value="1"/>
</dbReference>
<feature type="transmembrane region" description="Helical" evidence="10">
    <location>
        <begin position="144"/>
        <end position="161"/>
    </location>
</feature>
<keyword evidence="8 10" id="KW-0472">Membrane</keyword>
<evidence type="ECO:0000256" key="1">
    <source>
        <dbReference type="ARBA" id="ARBA00004651"/>
    </source>
</evidence>
<dbReference type="AlphaFoldDB" id="A0A133VKJ2"/>
<dbReference type="CDD" id="cd06582">
    <property type="entry name" value="TM_PBP1_LivH_like"/>
    <property type="match status" value="1"/>
</dbReference>
<evidence type="ECO:0000256" key="4">
    <source>
        <dbReference type="ARBA" id="ARBA00022519"/>
    </source>
</evidence>
<accession>A0A133VKJ2</accession>
<dbReference type="EMBL" id="LHYF01000016">
    <property type="protein sequence ID" value="KXB06959.1"/>
    <property type="molecule type" value="Genomic_DNA"/>
</dbReference>
<keyword evidence="6" id="KW-0029">Amino-acid transport</keyword>
<dbReference type="GO" id="GO:0015190">
    <property type="term" value="F:L-leucine transmembrane transporter activity"/>
    <property type="evidence" value="ECO:0007669"/>
    <property type="project" value="TreeGrafter"/>
</dbReference>
<comment type="subcellular location">
    <subcellularLocation>
        <location evidence="1">Cell membrane</location>
        <topology evidence="1">Multi-pass membrane protein</topology>
    </subcellularLocation>
</comment>
<feature type="transmembrane region" description="Helical" evidence="10">
    <location>
        <begin position="12"/>
        <end position="30"/>
    </location>
</feature>
<dbReference type="GO" id="GO:0015188">
    <property type="term" value="F:L-isoleucine transmembrane transporter activity"/>
    <property type="evidence" value="ECO:0007669"/>
    <property type="project" value="TreeGrafter"/>
</dbReference>
<keyword evidence="7 10" id="KW-1133">Transmembrane helix</keyword>
<dbReference type="GO" id="GO:0015808">
    <property type="term" value="P:L-alanine transport"/>
    <property type="evidence" value="ECO:0007669"/>
    <property type="project" value="TreeGrafter"/>
</dbReference>
<feature type="transmembrane region" description="Helical" evidence="10">
    <location>
        <begin position="62"/>
        <end position="84"/>
    </location>
</feature>
<feature type="transmembrane region" description="Helical" evidence="10">
    <location>
        <begin position="190"/>
        <end position="211"/>
    </location>
</feature>
<evidence type="ECO:0000256" key="7">
    <source>
        <dbReference type="ARBA" id="ARBA00022989"/>
    </source>
</evidence>
<dbReference type="GO" id="GO:0005886">
    <property type="term" value="C:plasma membrane"/>
    <property type="evidence" value="ECO:0007669"/>
    <property type="project" value="UniProtKB-SubCell"/>
</dbReference>
<name>A0A133VKJ2_9EURY</name>
<keyword evidence="4" id="KW-0997">Cell inner membrane</keyword>
<keyword evidence="3" id="KW-1003">Cell membrane</keyword>
<keyword evidence="2" id="KW-0813">Transport</keyword>
<keyword evidence="12" id="KW-1185">Reference proteome</keyword>
<evidence type="ECO:0000256" key="10">
    <source>
        <dbReference type="SAM" id="Phobius"/>
    </source>
</evidence>
<feature type="transmembrane region" description="Helical" evidence="10">
    <location>
        <begin position="264"/>
        <end position="281"/>
    </location>
</feature>
<dbReference type="PANTHER" id="PTHR11795">
    <property type="entry name" value="BRANCHED-CHAIN AMINO ACID TRANSPORT SYSTEM PERMEASE PROTEIN LIVH"/>
    <property type="match status" value="1"/>
</dbReference>
<evidence type="ECO:0000256" key="5">
    <source>
        <dbReference type="ARBA" id="ARBA00022692"/>
    </source>
</evidence>
<dbReference type="GO" id="GO:1903806">
    <property type="term" value="P:L-isoleucine import across plasma membrane"/>
    <property type="evidence" value="ECO:0007669"/>
    <property type="project" value="TreeGrafter"/>
</dbReference>
<evidence type="ECO:0000256" key="6">
    <source>
        <dbReference type="ARBA" id="ARBA00022970"/>
    </source>
</evidence>
<evidence type="ECO:0000256" key="3">
    <source>
        <dbReference type="ARBA" id="ARBA00022475"/>
    </source>
</evidence>
<evidence type="ECO:0000256" key="2">
    <source>
        <dbReference type="ARBA" id="ARBA00022448"/>
    </source>
</evidence>
<dbReference type="PATRIC" id="fig|1698281.3.peg.111"/>
<feature type="transmembrane region" description="Helical" evidence="10">
    <location>
        <begin position="96"/>
        <end position="117"/>
    </location>
</feature>
<comment type="similarity">
    <text evidence="9">Belongs to the binding-protein-dependent transport system permease family. LivHM subfamily.</text>
</comment>
<feature type="transmembrane region" description="Helical" evidence="10">
    <location>
        <begin position="223"/>
        <end position="252"/>
    </location>
</feature>
<sequence>MLAQISDSFFNGVVIGSILSLGAVGLTTVYRILGFPNFAHGDFLTFGAYMVLFLNVDHGLPFVLSMVGAIPIGIALVFVLEKALWKPLREKDAGNISMLIASIGLALFLRHLILFIFGSSPDNYSLTIYKGFSFAGITFTTDDLIIIAVAFSLMVLVYLLLNKTKLGKAMRALADNENLAKISGINVDRVILGTWIIGMSLAAIAGCFYGISTTVRPTMGWTLLLPMFAAVILGGIGNPYGAMIGGLIVGISQEVSAVFIPSEYKAALSFVLIIVLLLWRPKGLMGG</sequence>
<evidence type="ECO:0000313" key="12">
    <source>
        <dbReference type="Proteomes" id="UP000070404"/>
    </source>
</evidence>
<organism evidence="11 12">
    <name type="scientific">candidate division MSBL1 archaeon SCGC-AAA382C18</name>
    <dbReference type="NCBI Taxonomy" id="1698281"/>
    <lineage>
        <taxon>Archaea</taxon>
        <taxon>Methanobacteriati</taxon>
        <taxon>Methanobacteriota</taxon>
        <taxon>candidate division MSBL1</taxon>
    </lineage>
</organism>
<dbReference type="InterPro" id="IPR001851">
    <property type="entry name" value="ABC_transp_permease"/>
</dbReference>
<dbReference type="Pfam" id="PF02653">
    <property type="entry name" value="BPD_transp_2"/>
    <property type="match status" value="1"/>
</dbReference>
<evidence type="ECO:0000256" key="9">
    <source>
        <dbReference type="ARBA" id="ARBA00037998"/>
    </source>
</evidence>
<dbReference type="InterPro" id="IPR052157">
    <property type="entry name" value="BCAA_transport_permease"/>
</dbReference>
<dbReference type="GO" id="GO:0005304">
    <property type="term" value="F:L-valine transmembrane transporter activity"/>
    <property type="evidence" value="ECO:0007669"/>
    <property type="project" value="TreeGrafter"/>
</dbReference>
<evidence type="ECO:0000313" key="11">
    <source>
        <dbReference type="EMBL" id="KXB06959.1"/>
    </source>
</evidence>
<reference evidence="11 12" key="1">
    <citation type="journal article" date="2016" name="Sci. Rep.">
        <title>Metabolic traits of an uncultured archaeal lineage -MSBL1- from brine pools of the Red Sea.</title>
        <authorList>
            <person name="Mwirichia R."/>
            <person name="Alam I."/>
            <person name="Rashid M."/>
            <person name="Vinu M."/>
            <person name="Ba-Alawi W."/>
            <person name="Anthony Kamau A."/>
            <person name="Kamanda Ngugi D."/>
            <person name="Goker M."/>
            <person name="Klenk H.P."/>
            <person name="Bajic V."/>
            <person name="Stingl U."/>
        </authorList>
    </citation>
    <scope>NUCLEOTIDE SEQUENCE [LARGE SCALE GENOMIC DNA]</scope>
    <source>
        <strain evidence="11">SCGC-AAA382C18</strain>
    </source>
</reference>
<evidence type="ECO:0000256" key="8">
    <source>
        <dbReference type="ARBA" id="ARBA00023136"/>
    </source>
</evidence>
<gene>
    <name evidence="11" type="ORF">AKJ52_01235</name>
</gene>
<dbReference type="GO" id="GO:0015192">
    <property type="term" value="F:L-phenylalanine transmembrane transporter activity"/>
    <property type="evidence" value="ECO:0007669"/>
    <property type="project" value="TreeGrafter"/>
</dbReference>
<dbReference type="GO" id="GO:0042941">
    <property type="term" value="P:D-alanine transmembrane transport"/>
    <property type="evidence" value="ECO:0007669"/>
    <property type="project" value="TreeGrafter"/>
</dbReference>